<evidence type="ECO:0000313" key="3">
    <source>
        <dbReference type="Proteomes" id="UP001348641"/>
    </source>
</evidence>
<sequence length="236" mass="25347">MTRLTHSYTNDTHRSGDVVVKHHLGPGAARRRDTEALALRAAAGTVPVPALLDPAPGAEGRGSEGLAGTALPLRTAFVEAVHAKDLWARGCAEQVMAACGRVLRLVHALDPALLPGPGPLPGQVFVHGDFGPSNVLMEPGGGRVAAVLDWEWAHPGAPVEDLAWCEWVVRTYHPGEVGALEAFFAAYGVCPPWAERHAWMVRRCEEVAAFWEEWRPLSPTAGVRRAQSAATRAWRG</sequence>
<feature type="domain" description="Aminoglycoside phosphotransferase" evidence="1">
    <location>
        <begin position="123"/>
        <end position="198"/>
    </location>
</feature>
<name>A0ABU7KT75_9ACTN</name>
<dbReference type="Pfam" id="PF01636">
    <property type="entry name" value="APH"/>
    <property type="match status" value="1"/>
</dbReference>
<dbReference type="RefSeq" id="WP_330159521.1">
    <property type="nucleotide sequence ID" value="NZ_BAAAJA010000008.1"/>
</dbReference>
<dbReference type="EMBL" id="JAUUCC010000047">
    <property type="protein sequence ID" value="MEE2052496.1"/>
    <property type="molecule type" value="Genomic_DNA"/>
</dbReference>
<dbReference type="Gene3D" id="3.90.1200.10">
    <property type="match status" value="1"/>
</dbReference>
<evidence type="ECO:0000313" key="2">
    <source>
        <dbReference type="EMBL" id="MEE2052496.1"/>
    </source>
</evidence>
<gene>
    <name evidence="2" type="ORF">Q8A49_18510</name>
</gene>
<dbReference type="InterPro" id="IPR002575">
    <property type="entry name" value="Aminoglycoside_PTrfase"/>
</dbReference>
<dbReference type="InterPro" id="IPR011009">
    <property type="entry name" value="Kinase-like_dom_sf"/>
</dbReference>
<accession>A0ABU7KT75</accession>
<dbReference type="SUPFAM" id="SSF56112">
    <property type="entry name" value="Protein kinase-like (PK-like)"/>
    <property type="match status" value="1"/>
</dbReference>
<protein>
    <submittedName>
        <fullName evidence="2">Phosphotransferase</fullName>
    </submittedName>
</protein>
<evidence type="ECO:0000259" key="1">
    <source>
        <dbReference type="Pfam" id="PF01636"/>
    </source>
</evidence>
<proteinExistence type="predicted"/>
<organism evidence="2 3">
    <name type="scientific">Nocardiopsis tropica</name>
    <dbReference type="NCBI Taxonomy" id="109330"/>
    <lineage>
        <taxon>Bacteria</taxon>
        <taxon>Bacillati</taxon>
        <taxon>Actinomycetota</taxon>
        <taxon>Actinomycetes</taxon>
        <taxon>Streptosporangiales</taxon>
        <taxon>Nocardiopsidaceae</taxon>
        <taxon>Nocardiopsis</taxon>
    </lineage>
</organism>
<dbReference type="Proteomes" id="UP001348641">
    <property type="component" value="Unassembled WGS sequence"/>
</dbReference>
<comment type="caution">
    <text evidence="2">The sequence shown here is derived from an EMBL/GenBank/DDBJ whole genome shotgun (WGS) entry which is preliminary data.</text>
</comment>
<reference evidence="2 3" key="1">
    <citation type="submission" date="2023-07" db="EMBL/GenBank/DDBJ databases">
        <authorList>
            <person name="Girao M."/>
            <person name="Carvalho M.F."/>
        </authorList>
    </citation>
    <scope>NUCLEOTIDE SEQUENCE [LARGE SCALE GENOMIC DNA]</scope>
    <source>
        <strain evidence="2 3">66/93</strain>
    </source>
</reference>